<keyword evidence="1" id="KW-0472">Membrane</keyword>
<organism evidence="2 3">
    <name type="scientific">Xylaria grammica</name>
    <dbReference type="NCBI Taxonomy" id="363999"/>
    <lineage>
        <taxon>Eukaryota</taxon>
        <taxon>Fungi</taxon>
        <taxon>Dikarya</taxon>
        <taxon>Ascomycota</taxon>
        <taxon>Pezizomycotina</taxon>
        <taxon>Sordariomycetes</taxon>
        <taxon>Xylariomycetidae</taxon>
        <taxon>Xylariales</taxon>
        <taxon>Xylariaceae</taxon>
        <taxon>Xylaria</taxon>
    </lineage>
</organism>
<name>A0A439CNK7_9PEZI</name>
<sequence length="142" mass="15809">MIPGCRFRLLPSDNHQQRGHRTHRILLLLLLVASPPALLFVAYLVAQRFTMGPSFPSVFRSALALGMGTGGSAAVDVDLAWYPPRNTSVNDLAAALRGPGVYGFIFNSSRTPDDEYGVYNWCNMPHVRGREYVRAAEEFELR</sequence>
<dbReference type="AlphaFoldDB" id="A0A439CNK7"/>
<feature type="non-terminal residue" evidence="2">
    <location>
        <position position="142"/>
    </location>
</feature>
<protein>
    <submittedName>
        <fullName evidence="2">Uncharacterized protein</fullName>
    </submittedName>
</protein>
<proteinExistence type="predicted"/>
<evidence type="ECO:0000256" key="1">
    <source>
        <dbReference type="SAM" id="Phobius"/>
    </source>
</evidence>
<feature type="transmembrane region" description="Helical" evidence="1">
    <location>
        <begin position="25"/>
        <end position="46"/>
    </location>
</feature>
<evidence type="ECO:0000313" key="3">
    <source>
        <dbReference type="Proteomes" id="UP000286045"/>
    </source>
</evidence>
<reference evidence="2 3" key="1">
    <citation type="submission" date="2018-12" db="EMBL/GenBank/DDBJ databases">
        <title>Draft genome sequence of Xylaria grammica IHI A82.</title>
        <authorList>
            <person name="Buettner E."/>
            <person name="Kellner H."/>
        </authorList>
    </citation>
    <scope>NUCLEOTIDE SEQUENCE [LARGE SCALE GENOMIC DNA]</scope>
    <source>
        <strain evidence="2 3">IHI A82</strain>
    </source>
</reference>
<dbReference type="EMBL" id="RYZI01000708">
    <property type="protein sequence ID" value="RWA03753.1"/>
    <property type="molecule type" value="Genomic_DNA"/>
</dbReference>
<accession>A0A439CNK7</accession>
<comment type="caution">
    <text evidence="2">The sequence shown here is derived from an EMBL/GenBank/DDBJ whole genome shotgun (WGS) entry which is preliminary data.</text>
</comment>
<keyword evidence="1" id="KW-0812">Transmembrane</keyword>
<keyword evidence="1" id="KW-1133">Transmembrane helix</keyword>
<evidence type="ECO:0000313" key="2">
    <source>
        <dbReference type="EMBL" id="RWA03753.1"/>
    </source>
</evidence>
<keyword evidence="3" id="KW-1185">Reference proteome</keyword>
<dbReference type="Proteomes" id="UP000286045">
    <property type="component" value="Unassembled WGS sequence"/>
</dbReference>
<gene>
    <name evidence="2" type="ORF">EKO27_g11352</name>
</gene>